<organism evidence="4 5">
    <name type="scientific">Tetrapyrgos nigripes</name>
    <dbReference type="NCBI Taxonomy" id="182062"/>
    <lineage>
        <taxon>Eukaryota</taxon>
        <taxon>Fungi</taxon>
        <taxon>Dikarya</taxon>
        <taxon>Basidiomycota</taxon>
        <taxon>Agaricomycotina</taxon>
        <taxon>Agaricomycetes</taxon>
        <taxon>Agaricomycetidae</taxon>
        <taxon>Agaricales</taxon>
        <taxon>Marasmiineae</taxon>
        <taxon>Marasmiaceae</taxon>
        <taxon>Tetrapyrgos</taxon>
    </lineage>
</organism>
<dbReference type="EMBL" id="JAACJM010000492">
    <property type="protein sequence ID" value="KAF5315983.1"/>
    <property type="molecule type" value="Genomic_DNA"/>
</dbReference>
<reference evidence="4 5" key="1">
    <citation type="journal article" date="2020" name="ISME J.">
        <title>Uncovering the hidden diversity of litter-decomposition mechanisms in mushroom-forming fungi.</title>
        <authorList>
            <person name="Floudas D."/>
            <person name="Bentzer J."/>
            <person name="Ahren D."/>
            <person name="Johansson T."/>
            <person name="Persson P."/>
            <person name="Tunlid A."/>
        </authorList>
    </citation>
    <scope>NUCLEOTIDE SEQUENCE [LARGE SCALE GENOMIC DNA]</scope>
    <source>
        <strain evidence="4 5">CBS 291.85</strain>
    </source>
</reference>
<feature type="compositionally biased region" description="Acidic residues" evidence="2">
    <location>
        <begin position="213"/>
        <end position="223"/>
    </location>
</feature>
<dbReference type="InterPro" id="IPR036314">
    <property type="entry name" value="SOD_C_sf"/>
</dbReference>
<dbReference type="InterPro" id="IPR019832">
    <property type="entry name" value="Mn/Fe_SOD_C"/>
</dbReference>
<keyword evidence="5" id="KW-1185">Reference proteome</keyword>
<evidence type="ECO:0000313" key="4">
    <source>
        <dbReference type="EMBL" id="KAF5315983.1"/>
    </source>
</evidence>
<accession>A0A8H5B4N5</accession>
<dbReference type="OrthoDB" id="275227at2759"/>
<proteinExistence type="predicted"/>
<dbReference type="GO" id="GO:0005737">
    <property type="term" value="C:cytoplasm"/>
    <property type="evidence" value="ECO:0007669"/>
    <property type="project" value="TreeGrafter"/>
</dbReference>
<dbReference type="InterPro" id="IPR036324">
    <property type="entry name" value="Mn/Fe_SOD_N_sf"/>
</dbReference>
<dbReference type="Proteomes" id="UP000559256">
    <property type="component" value="Unassembled WGS sequence"/>
</dbReference>
<feature type="compositionally biased region" description="Pro residues" evidence="2">
    <location>
        <begin position="228"/>
        <end position="240"/>
    </location>
</feature>
<dbReference type="PANTHER" id="PTHR43595:SF2">
    <property type="entry name" value="SMALL RIBOSOMAL SUBUNIT PROTEIN MS42"/>
    <property type="match status" value="1"/>
</dbReference>
<dbReference type="GO" id="GO:0046872">
    <property type="term" value="F:metal ion binding"/>
    <property type="evidence" value="ECO:0007669"/>
    <property type="project" value="InterPro"/>
</dbReference>
<gene>
    <name evidence="4" type="ORF">D9758_018367</name>
</gene>
<comment type="caution">
    <text evidence="4">The sequence shown here is derived from an EMBL/GenBank/DDBJ whole genome shotgun (WGS) entry which is preliminary data.</text>
</comment>
<dbReference type="SUPFAM" id="SSF54719">
    <property type="entry name" value="Fe,Mn superoxide dismutase (SOD), C-terminal domain"/>
    <property type="match status" value="2"/>
</dbReference>
<dbReference type="Pfam" id="PF02777">
    <property type="entry name" value="Sod_Fe_C"/>
    <property type="match status" value="1"/>
</dbReference>
<evidence type="ECO:0000256" key="1">
    <source>
        <dbReference type="ARBA" id="ARBA00037226"/>
    </source>
</evidence>
<dbReference type="AlphaFoldDB" id="A0A8H5B4N5"/>
<evidence type="ECO:0000313" key="5">
    <source>
        <dbReference type="Proteomes" id="UP000559256"/>
    </source>
</evidence>
<dbReference type="SUPFAM" id="SSF46609">
    <property type="entry name" value="Fe,Mn superoxide dismutase (SOD), N-terminal domain"/>
    <property type="match status" value="1"/>
</dbReference>
<comment type="function">
    <text evidence="1">Component of the mitochondrial ribosome (mitoribosome), a dedicated translation machinery responsible for the synthesis of mitochondrial genome-encoded proteins, including at least some of the essential transmembrane subunits of the mitochondrial respiratory chain. The mitoribosomes are attached to the mitochondrial inner membrane and translation products are cotranslationally integrated into the membrane.</text>
</comment>
<protein>
    <recommendedName>
        <fullName evidence="3">Manganese/iron superoxide dismutase C-terminal domain-containing protein</fullName>
    </recommendedName>
</protein>
<dbReference type="GO" id="GO:0004784">
    <property type="term" value="F:superoxide dismutase activity"/>
    <property type="evidence" value="ECO:0007669"/>
    <property type="project" value="InterPro"/>
</dbReference>
<dbReference type="PANTHER" id="PTHR43595">
    <property type="entry name" value="37S RIBOSOMAL PROTEIN S26, MITOCHONDRIAL"/>
    <property type="match status" value="1"/>
</dbReference>
<feature type="region of interest" description="Disordered" evidence="2">
    <location>
        <begin position="204"/>
        <end position="298"/>
    </location>
</feature>
<feature type="compositionally biased region" description="Low complexity" evidence="2">
    <location>
        <begin position="241"/>
        <end position="256"/>
    </location>
</feature>
<sequence>MRRFTLRCFSRCSYKSSSLGRRALHDIPPLRTRVDQGLANFLPPPAYKVVAVDYQQGLLQRLNEEVKDTELEGLSVVDTIVRTAPERSSVLAFNYASLALNNHFFLSHLSPPPPNSSSHQHLISPHLLTQIRLQHGSLAQLKSAFSAAAMGMFTNGYIWFVTDAAGNTAVIPTFGPGSLLRGSVDEGGSVYAEWTQELAEMITGEKIERHEGENEEYEGESEVDASPTPAPTPKSLPPGVSPSSPASGVSASNNPSNHPLHPRFIHTSTPSLTDKNNKNLGEENMIPTSLFDEPTPQNASSFNMGLGLNNAALTPRYQRTLSRSDHYTMAMSKPSGPGSSTANALGLSSTLNIGETLYPLFCLSVHEHAWTSAGYGIWGKEAWIKEFWSVIDWERVSLAYEHWTVEEARKRGMSRWWRVAWGI</sequence>
<evidence type="ECO:0000256" key="2">
    <source>
        <dbReference type="SAM" id="MobiDB-lite"/>
    </source>
</evidence>
<dbReference type="Gene3D" id="3.55.40.20">
    <property type="entry name" value="Iron/manganese superoxide dismutase, C-terminal domain"/>
    <property type="match status" value="2"/>
</dbReference>
<evidence type="ECO:0000259" key="3">
    <source>
        <dbReference type="Pfam" id="PF02777"/>
    </source>
</evidence>
<name>A0A8H5B4N5_9AGAR</name>
<feature type="domain" description="Manganese/iron superoxide dismutase C-terminal" evidence="3">
    <location>
        <begin position="126"/>
        <end position="171"/>
    </location>
</feature>